<accession>A0A565CG28</accession>
<name>A0A565CG28_9BRAS</name>
<reference evidence="2" key="1">
    <citation type="submission" date="2019-07" db="EMBL/GenBank/DDBJ databases">
        <authorList>
            <person name="Dittberner H."/>
        </authorList>
    </citation>
    <scope>NUCLEOTIDE SEQUENCE [LARGE SCALE GENOMIC DNA]</scope>
</reference>
<keyword evidence="1" id="KW-1133">Transmembrane helix</keyword>
<sequence>MEAKAYTLQGFQVIFNVSEKACTMAKEHHIEESKGALQFASRAKHITNYAQLNEITLRGDTLDIKEADYYESLYKDRQAEFNTLTTLCSMDFPFLLLLVPYVPVGALMKLFFYMLAVVDTPQRPKVRWFGDEEDLVGDDDGDEEVNIVI</sequence>
<keyword evidence="3" id="KW-1185">Reference proteome</keyword>
<dbReference type="OrthoDB" id="1739625at2759"/>
<evidence type="ECO:0000313" key="2">
    <source>
        <dbReference type="EMBL" id="VVB12589.1"/>
    </source>
</evidence>
<dbReference type="Proteomes" id="UP000489600">
    <property type="component" value="Unassembled WGS sequence"/>
</dbReference>
<comment type="caution">
    <text evidence="2">The sequence shown here is derived from an EMBL/GenBank/DDBJ whole genome shotgun (WGS) entry which is preliminary data.</text>
</comment>
<evidence type="ECO:0000256" key="1">
    <source>
        <dbReference type="SAM" id="Phobius"/>
    </source>
</evidence>
<organism evidence="2 3">
    <name type="scientific">Arabis nemorensis</name>
    <dbReference type="NCBI Taxonomy" id="586526"/>
    <lineage>
        <taxon>Eukaryota</taxon>
        <taxon>Viridiplantae</taxon>
        <taxon>Streptophyta</taxon>
        <taxon>Embryophyta</taxon>
        <taxon>Tracheophyta</taxon>
        <taxon>Spermatophyta</taxon>
        <taxon>Magnoliopsida</taxon>
        <taxon>eudicotyledons</taxon>
        <taxon>Gunneridae</taxon>
        <taxon>Pentapetalae</taxon>
        <taxon>rosids</taxon>
        <taxon>malvids</taxon>
        <taxon>Brassicales</taxon>
        <taxon>Brassicaceae</taxon>
        <taxon>Arabideae</taxon>
        <taxon>Arabis</taxon>
    </lineage>
</organism>
<dbReference type="AlphaFoldDB" id="A0A565CG28"/>
<keyword evidence="1" id="KW-0472">Membrane</keyword>
<gene>
    <name evidence="2" type="ORF">ANE_LOCUS23033</name>
</gene>
<dbReference type="EMBL" id="CABITT030000007">
    <property type="protein sequence ID" value="VVB12589.1"/>
    <property type="molecule type" value="Genomic_DNA"/>
</dbReference>
<protein>
    <submittedName>
        <fullName evidence="2">Uncharacterized protein</fullName>
    </submittedName>
</protein>
<feature type="transmembrane region" description="Helical" evidence="1">
    <location>
        <begin position="94"/>
        <end position="118"/>
    </location>
</feature>
<evidence type="ECO:0000313" key="3">
    <source>
        <dbReference type="Proteomes" id="UP000489600"/>
    </source>
</evidence>
<proteinExistence type="predicted"/>
<keyword evidence="1" id="KW-0812">Transmembrane</keyword>